<dbReference type="PROSITE" id="PS51085">
    <property type="entry name" value="2FE2S_FER_2"/>
    <property type="match status" value="1"/>
</dbReference>
<evidence type="ECO:0000256" key="3">
    <source>
        <dbReference type="ARBA" id="ARBA00022827"/>
    </source>
</evidence>
<evidence type="ECO:0000313" key="9">
    <source>
        <dbReference type="Proteomes" id="UP000577362"/>
    </source>
</evidence>
<dbReference type="SMART" id="SM01092">
    <property type="entry name" value="CO_deh_flav_C"/>
    <property type="match status" value="1"/>
</dbReference>
<dbReference type="InterPro" id="IPR012175">
    <property type="entry name" value="Xanth_DH_ssu_bac"/>
</dbReference>
<dbReference type="SUPFAM" id="SSF54292">
    <property type="entry name" value="2Fe-2S ferredoxin-like"/>
    <property type="match status" value="1"/>
</dbReference>
<dbReference type="PROSITE" id="PS51387">
    <property type="entry name" value="FAD_PCMH"/>
    <property type="match status" value="1"/>
</dbReference>
<dbReference type="InterPro" id="IPR036884">
    <property type="entry name" value="2Fe-2S-bd_dom_sf"/>
</dbReference>
<dbReference type="Gene3D" id="3.30.390.50">
    <property type="entry name" value="CO dehydrogenase flavoprotein, C-terminal domain"/>
    <property type="match status" value="1"/>
</dbReference>
<dbReference type="Pfam" id="PF01799">
    <property type="entry name" value="Fer2_2"/>
    <property type="match status" value="1"/>
</dbReference>
<dbReference type="Gene3D" id="3.10.20.30">
    <property type="match status" value="1"/>
</dbReference>
<dbReference type="PANTHER" id="PTHR45444">
    <property type="entry name" value="XANTHINE DEHYDROGENASE"/>
    <property type="match status" value="1"/>
</dbReference>
<sequence>MRRAIRFLRRNETVEARNFEPRTTLLDWLRLTERSTGTKEGCGEGDCGACTVVLRRLVDGRLVSNPVNACILLLGQVDGAEVLTVEDLAADGRLHPVQQAMVERHGSQCGFCTPGIVMSLLALYETGETPDRQGVTDALAGNLCRCTGYRPIVEAAFDALGRIEADPFAQRRLEVAEALAALRDEADVLVGDERSFFAAPASMEALARLYLDHPDATLVAGATDVGLWVTKALTDLPKIIWLGRVAGLDAVMEEEATLTLGATATLVRAREALGALDPDLDELMRRFGSQQVRASGTVGGNIANGSPIGDLAPALIALGATLHLRRGDASRRLPLEGFFLDYRKQDRQPGEFVTGVTVRKPAGRQVRAFKVTKRFDEDISAVMGAFCFDMADDGTVREARIAYGGMAGIPKRARAAEAVLTGAAIDDRAAAERAVAALDTDFAPLTDHRASAAYRRRVAGNLLMKALMEIATGDDAATRLIAHREVRHAAE</sequence>
<dbReference type="Gene3D" id="3.30.43.10">
    <property type="entry name" value="Uridine Diphospho-n-acetylenolpyruvylglucosamine Reductase, domain 2"/>
    <property type="match status" value="1"/>
</dbReference>
<dbReference type="SUPFAM" id="SSF56176">
    <property type="entry name" value="FAD-binding/transporter-associated domain-like"/>
    <property type="match status" value="1"/>
</dbReference>
<evidence type="ECO:0000259" key="6">
    <source>
        <dbReference type="PROSITE" id="PS51085"/>
    </source>
</evidence>
<evidence type="ECO:0000313" key="8">
    <source>
        <dbReference type="EMBL" id="MBB4015474.1"/>
    </source>
</evidence>
<evidence type="ECO:0000259" key="7">
    <source>
        <dbReference type="PROSITE" id="PS51387"/>
    </source>
</evidence>
<dbReference type="InterPro" id="IPR002888">
    <property type="entry name" value="2Fe-2S-bd"/>
</dbReference>
<dbReference type="InterPro" id="IPR016208">
    <property type="entry name" value="Ald_Oxase/xanthine_DH-like"/>
</dbReference>
<dbReference type="RefSeq" id="WP_183315609.1">
    <property type="nucleotide sequence ID" value="NZ_JACIEN010000001.1"/>
</dbReference>
<keyword evidence="5" id="KW-0408">Iron</keyword>
<dbReference type="InterPro" id="IPR014307">
    <property type="entry name" value="Xanthine_DH_ssu"/>
</dbReference>
<dbReference type="InterPro" id="IPR016167">
    <property type="entry name" value="FAD-bd_PCMH_sub1"/>
</dbReference>
<dbReference type="InterPro" id="IPR005107">
    <property type="entry name" value="CO_DH_flav_C"/>
</dbReference>
<dbReference type="EMBL" id="JACIEN010000001">
    <property type="protein sequence ID" value="MBB4015474.1"/>
    <property type="molecule type" value="Genomic_DNA"/>
</dbReference>
<gene>
    <name evidence="8" type="ORF">GGR16_000480</name>
</gene>
<dbReference type="NCBIfam" id="TIGR02963">
    <property type="entry name" value="xanthine_xdhA"/>
    <property type="match status" value="1"/>
</dbReference>
<dbReference type="Gene3D" id="3.30.465.10">
    <property type="match status" value="1"/>
</dbReference>
<dbReference type="Proteomes" id="UP000577362">
    <property type="component" value="Unassembled WGS sequence"/>
</dbReference>
<dbReference type="Pfam" id="PF03450">
    <property type="entry name" value="CO_deh_flav_C"/>
    <property type="match status" value="1"/>
</dbReference>
<dbReference type="GO" id="GO:0051537">
    <property type="term" value="F:2 iron, 2 sulfur cluster binding"/>
    <property type="evidence" value="ECO:0007669"/>
    <property type="project" value="InterPro"/>
</dbReference>
<keyword evidence="2" id="KW-0479">Metal-binding</keyword>
<dbReference type="PROSITE" id="PS00197">
    <property type="entry name" value="2FE2S_FER_1"/>
    <property type="match status" value="1"/>
</dbReference>
<evidence type="ECO:0000256" key="4">
    <source>
        <dbReference type="ARBA" id="ARBA00023002"/>
    </source>
</evidence>
<proteinExistence type="predicted"/>
<feature type="domain" description="FAD-binding PCMH-type" evidence="7">
    <location>
        <begin position="189"/>
        <end position="363"/>
    </location>
</feature>
<dbReference type="EC" id="1.17.1.4" evidence="8"/>
<feature type="domain" description="2Fe-2S ferredoxin-type" evidence="6">
    <location>
        <begin position="3"/>
        <end position="88"/>
    </location>
</feature>
<dbReference type="Pfam" id="PF00111">
    <property type="entry name" value="Fer2"/>
    <property type="match status" value="1"/>
</dbReference>
<dbReference type="GO" id="GO:0004854">
    <property type="term" value="F:xanthine dehydrogenase activity"/>
    <property type="evidence" value="ECO:0007669"/>
    <property type="project" value="UniProtKB-EC"/>
</dbReference>
<name>A0A840BRU8_9HYPH</name>
<evidence type="ECO:0000256" key="5">
    <source>
        <dbReference type="ARBA" id="ARBA00023004"/>
    </source>
</evidence>
<dbReference type="GO" id="GO:0071949">
    <property type="term" value="F:FAD binding"/>
    <property type="evidence" value="ECO:0007669"/>
    <property type="project" value="InterPro"/>
</dbReference>
<comment type="caution">
    <text evidence="8">The sequence shown here is derived from an EMBL/GenBank/DDBJ whole genome shotgun (WGS) entry which is preliminary data.</text>
</comment>
<dbReference type="PANTHER" id="PTHR45444:SF3">
    <property type="entry name" value="XANTHINE DEHYDROGENASE"/>
    <property type="match status" value="1"/>
</dbReference>
<dbReference type="InterPro" id="IPR002346">
    <property type="entry name" value="Mopterin_DH_FAD-bd"/>
</dbReference>
<dbReference type="InterPro" id="IPR016166">
    <property type="entry name" value="FAD-bd_PCMH"/>
</dbReference>
<dbReference type="SUPFAM" id="SSF47741">
    <property type="entry name" value="CO dehydrogenase ISP C-domain like"/>
    <property type="match status" value="1"/>
</dbReference>
<dbReference type="Pfam" id="PF00941">
    <property type="entry name" value="FAD_binding_5"/>
    <property type="match status" value="1"/>
</dbReference>
<dbReference type="SUPFAM" id="SSF55447">
    <property type="entry name" value="CO dehydrogenase flavoprotein C-terminal domain-like"/>
    <property type="match status" value="1"/>
</dbReference>
<dbReference type="PIRSF" id="PIRSF036557">
    <property type="entry name" value="XdhA_RC"/>
    <property type="match status" value="1"/>
</dbReference>
<dbReference type="InterPro" id="IPR036318">
    <property type="entry name" value="FAD-bd_PCMH-like_sf"/>
</dbReference>
<dbReference type="GO" id="GO:0005506">
    <property type="term" value="F:iron ion binding"/>
    <property type="evidence" value="ECO:0007669"/>
    <property type="project" value="InterPro"/>
</dbReference>
<dbReference type="AlphaFoldDB" id="A0A840BRU8"/>
<dbReference type="InterPro" id="IPR016169">
    <property type="entry name" value="FAD-bd_PCMH_sub2"/>
</dbReference>
<keyword evidence="4 8" id="KW-0560">Oxidoreductase</keyword>
<dbReference type="InterPro" id="IPR036010">
    <property type="entry name" value="2Fe-2S_ferredoxin-like_sf"/>
</dbReference>
<dbReference type="InterPro" id="IPR001041">
    <property type="entry name" value="2Fe-2S_ferredoxin-type"/>
</dbReference>
<keyword evidence="9" id="KW-1185">Reference proteome</keyword>
<dbReference type="Gene3D" id="1.10.150.120">
    <property type="entry name" value="[2Fe-2S]-binding domain"/>
    <property type="match status" value="1"/>
</dbReference>
<keyword evidence="3" id="KW-0274">FAD</keyword>
<reference evidence="8 9" key="1">
    <citation type="submission" date="2020-08" db="EMBL/GenBank/DDBJ databases">
        <title>Genomic Encyclopedia of Type Strains, Phase IV (KMG-IV): sequencing the most valuable type-strain genomes for metagenomic binning, comparative biology and taxonomic classification.</title>
        <authorList>
            <person name="Goeker M."/>
        </authorList>
    </citation>
    <scope>NUCLEOTIDE SEQUENCE [LARGE SCALE GENOMIC DNA]</scope>
    <source>
        <strain evidence="8 9">DSM 103737</strain>
    </source>
</reference>
<organism evidence="8 9">
    <name type="scientific">Chelatococcus caeni</name>
    <dbReference type="NCBI Taxonomy" id="1348468"/>
    <lineage>
        <taxon>Bacteria</taxon>
        <taxon>Pseudomonadati</taxon>
        <taxon>Pseudomonadota</taxon>
        <taxon>Alphaproteobacteria</taxon>
        <taxon>Hyphomicrobiales</taxon>
        <taxon>Chelatococcaceae</taxon>
        <taxon>Chelatococcus</taxon>
    </lineage>
</organism>
<dbReference type="InterPro" id="IPR006058">
    <property type="entry name" value="2Fe2S_fd_BS"/>
</dbReference>
<keyword evidence="1" id="KW-0285">Flavoprotein</keyword>
<evidence type="ECO:0000256" key="1">
    <source>
        <dbReference type="ARBA" id="ARBA00022630"/>
    </source>
</evidence>
<accession>A0A840BRU8</accession>
<dbReference type="InterPro" id="IPR012675">
    <property type="entry name" value="Beta-grasp_dom_sf"/>
</dbReference>
<protein>
    <submittedName>
        <fullName evidence="8">Xanthine dehydrogenase small subunit</fullName>
        <ecNumber evidence="8">1.17.1.4</ecNumber>
    </submittedName>
</protein>
<dbReference type="InterPro" id="IPR036683">
    <property type="entry name" value="CO_DH_flav_C_dom_sf"/>
</dbReference>
<evidence type="ECO:0000256" key="2">
    <source>
        <dbReference type="ARBA" id="ARBA00022723"/>
    </source>
</evidence>